<protein>
    <submittedName>
        <fullName evidence="1">Uncharacterized protein</fullName>
    </submittedName>
</protein>
<evidence type="ECO:0000313" key="1">
    <source>
        <dbReference type="EMBL" id="KAG5606655.1"/>
    </source>
</evidence>
<dbReference type="EMBL" id="JACXVP010000005">
    <property type="protein sequence ID" value="KAG5606655.1"/>
    <property type="molecule type" value="Genomic_DNA"/>
</dbReference>
<comment type="caution">
    <text evidence="1">The sequence shown here is derived from an EMBL/GenBank/DDBJ whole genome shotgun (WGS) entry which is preliminary data.</text>
</comment>
<sequence>MRRGGVRSCVSESGLGLASGVGVGSWLESWVPSWELGSDLKARSWIVRQLRVRNRELKDEVMIGSRVPIKMSGFGSGVKSRYLEFEANHGHYLERRNKAAEKNEEMKA</sequence>
<keyword evidence="2" id="KW-1185">Reference proteome</keyword>
<reference evidence="1 2" key="1">
    <citation type="submission" date="2020-09" db="EMBL/GenBank/DDBJ databases">
        <title>De no assembly of potato wild relative species, Solanum commersonii.</title>
        <authorList>
            <person name="Cho K."/>
        </authorList>
    </citation>
    <scope>NUCLEOTIDE SEQUENCE [LARGE SCALE GENOMIC DNA]</scope>
    <source>
        <strain evidence="1">LZ3.2</strain>
        <tissue evidence="1">Leaf</tissue>
    </source>
</reference>
<name>A0A9J5Z447_SOLCO</name>
<dbReference type="AlphaFoldDB" id="A0A9J5Z447"/>
<proteinExistence type="predicted"/>
<evidence type="ECO:0000313" key="2">
    <source>
        <dbReference type="Proteomes" id="UP000824120"/>
    </source>
</evidence>
<organism evidence="1 2">
    <name type="scientific">Solanum commersonii</name>
    <name type="common">Commerson's wild potato</name>
    <name type="synonym">Commerson's nightshade</name>
    <dbReference type="NCBI Taxonomy" id="4109"/>
    <lineage>
        <taxon>Eukaryota</taxon>
        <taxon>Viridiplantae</taxon>
        <taxon>Streptophyta</taxon>
        <taxon>Embryophyta</taxon>
        <taxon>Tracheophyta</taxon>
        <taxon>Spermatophyta</taxon>
        <taxon>Magnoliopsida</taxon>
        <taxon>eudicotyledons</taxon>
        <taxon>Gunneridae</taxon>
        <taxon>Pentapetalae</taxon>
        <taxon>asterids</taxon>
        <taxon>lamiids</taxon>
        <taxon>Solanales</taxon>
        <taxon>Solanaceae</taxon>
        <taxon>Solanoideae</taxon>
        <taxon>Solaneae</taxon>
        <taxon>Solanum</taxon>
    </lineage>
</organism>
<gene>
    <name evidence="1" type="ORF">H5410_028147</name>
</gene>
<accession>A0A9J5Z447</accession>
<dbReference type="Proteomes" id="UP000824120">
    <property type="component" value="Chromosome 5"/>
</dbReference>